<sequence length="103" mass="11465">MFRLAVALMVVGILIVIAGAVVANRAVIQMSKRLDAKYKKLRKRQWWNVIGAGSTHVISEYRATAWSDAIPSLRLRRGYQLMATGFAMMLGASVLGNYFRGSF</sequence>
<keyword evidence="1" id="KW-0812">Transmembrane</keyword>
<dbReference type="Proteomes" id="UP001596391">
    <property type="component" value="Unassembled WGS sequence"/>
</dbReference>
<feature type="transmembrane region" description="Helical" evidence="1">
    <location>
        <begin position="6"/>
        <end position="28"/>
    </location>
</feature>
<evidence type="ECO:0000313" key="2">
    <source>
        <dbReference type="EMBL" id="MFC6647290.1"/>
    </source>
</evidence>
<reference evidence="3" key="1">
    <citation type="journal article" date="2019" name="Int. J. Syst. Evol. Microbiol.">
        <title>The Global Catalogue of Microorganisms (GCM) 10K type strain sequencing project: providing services to taxonomists for standard genome sequencing and annotation.</title>
        <authorList>
            <consortium name="The Broad Institute Genomics Platform"/>
            <consortium name="The Broad Institute Genome Sequencing Center for Infectious Disease"/>
            <person name="Wu L."/>
            <person name="Ma J."/>
        </authorList>
    </citation>
    <scope>NUCLEOTIDE SEQUENCE [LARGE SCALE GENOMIC DNA]</scope>
    <source>
        <strain evidence="3">CGMCC 1.16026</strain>
    </source>
</reference>
<organism evidence="2 3">
    <name type="scientific">Granulicella cerasi</name>
    <dbReference type="NCBI Taxonomy" id="741063"/>
    <lineage>
        <taxon>Bacteria</taxon>
        <taxon>Pseudomonadati</taxon>
        <taxon>Acidobacteriota</taxon>
        <taxon>Terriglobia</taxon>
        <taxon>Terriglobales</taxon>
        <taxon>Acidobacteriaceae</taxon>
        <taxon>Granulicella</taxon>
    </lineage>
</organism>
<dbReference type="RefSeq" id="WP_263370803.1">
    <property type="nucleotide sequence ID" value="NZ_JAGSYD010000002.1"/>
</dbReference>
<comment type="caution">
    <text evidence="2">The sequence shown here is derived from an EMBL/GenBank/DDBJ whole genome shotgun (WGS) entry which is preliminary data.</text>
</comment>
<evidence type="ECO:0000256" key="1">
    <source>
        <dbReference type="SAM" id="Phobius"/>
    </source>
</evidence>
<dbReference type="EMBL" id="JBHSWI010000001">
    <property type="protein sequence ID" value="MFC6647290.1"/>
    <property type="molecule type" value="Genomic_DNA"/>
</dbReference>
<feature type="transmembrane region" description="Helical" evidence="1">
    <location>
        <begin position="81"/>
        <end position="99"/>
    </location>
</feature>
<name>A0ABW1ZCV2_9BACT</name>
<proteinExistence type="predicted"/>
<keyword evidence="1" id="KW-0472">Membrane</keyword>
<gene>
    <name evidence="2" type="ORF">ACFQBQ_17280</name>
</gene>
<evidence type="ECO:0000313" key="3">
    <source>
        <dbReference type="Proteomes" id="UP001596391"/>
    </source>
</evidence>
<accession>A0ABW1ZCV2</accession>
<keyword evidence="1" id="KW-1133">Transmembrane helix</keyword>
<protein>
    <submittedName>
        <fullName evidence="2">Uncharacterized protein</fullName>
    </submittedName>
</protein>
<keyword evidence="3" id="KW-1185">Reference proteome</keyword>